<dbReference type="SUPFAM" id="SSF56784">
    <property type="entry name" value="HAD-like"/>
    <property type="match status" value="1"/>
</dbReference>
<evidence type="ECO:0000256" key="15">
    <source>
        <dbReference type="RuleBase" id="RU362081"/>
    </source>
</evidence>
<dbReference type="GO" id="GO:0016887">
    <property type="term" value="F:ATP hydrolysis activity"/>
    <property type="evidence" value="ECO:0007669"/>
    <property type="project" value="InterPro"/>
</dbReference>
<gene>
    <name evidence="17" type="primary">ccoI</name>
    <name evidence="17" type="ORF">CRECT_1720</name>
</gene>
<dbReference type="GO" id="GO:0005524">
    <property type="term" value="F:ATP binding"/>
    <property type="evidence" value="ECO:0007669"/>
    <property type="project" value="UniProtKB-UniRule"/>
</dbReference>
<evidence type="ECO:0000256" key="7">
    <source>
        <dbReference type="ARBA" id="ARBA00022723"/>
    </source>
</evidence>
<feature type="transmembrane region" description="Helical" evidence="15">
    <location>
        <begin position="451"/>
        <end position="484"/>
    </location>
</feature>
<evidence type="ECO:0000256" key="2">
    <source>
        <dbReference type="ARBA" id="ARBA00006024"/>
    </source>
</evidence>
<dbReference type="PANTHER" id="PTHR43520:SF5">
    <property type="entry name" value="CATION-TRANSPORTING P-TYPE ATPASE-RELATED"/>
    <property type="match status" value="1"/>
</dbReference>
<dbReference type="InterPro" id="IPR006121">
    <property type="entry name" value="HMA_dom"/>
</dbReference>
<dbReference type="Gene3D" id="3.40.1110.10">
    <property type="entry name" value="Calcium-transporting ATPase, cytoplasmic domain N"/>
    <property type="match status" value="1"/>
</dbReference>
<reference evidence="17 18" key="1">
    <citation type="submission" date="2016-07" db="EMBL/GenBank/DDBJ databases">
        <title>Comparative genomics of the Campylobacter concisus group.</title>
        <authorList>
            <person name="Miller W.G."/>
            <person name="Yee E."/>
            <person name="Chapman M.H."/>
            <person name="Huynh S."/>
            <person name="Bono J.L."/>
            <person name="On S.L.W."/>
            <person name="StLeger J."/>
            <person name="Foster G."/>
            <person name="Parker C.T."/>
        </authorList>
    </citation>
    <scope>NUCLEOTIDE SEQUENCE [LARGE SCALE GENOMIC DNA]</scope>
    <source>
        <strain evidence="17 18">ATCC 33238</strain>
    </source>
</reference>
<dbReference type="Pfam" id="PF12156">
    <property type="entry name" value="ATPase-cat_bd"/>
    <property type="match status" value="1"/>
</dbReference>
<dbReference type="SUPFAM" id="SSF81665">
    <property type="entry name" value="Calcium ATPase, transmembrane domain M"/>
    <property type="match status" value="1"/>
</dbReference>
<dbReference type="GO" id="GO:0005886">
    <property type="term" value="C:plasma membrane"/>
    <property type="evidence" value="ECO:0007669"/>
    <property type="project" value="UniProtKB-SubCell"/>
</dbReference>
<accession>A0A6G5QP62</accession>
<feature type="domain" description="HMA" evidence="16">
    <location>
        <begin position="87"/>
        <end position="153"/>
    </location>
</feature>
<dbReference type="GO" id="GO:0055070">
    <property type="term" value="P:copper ion homeostasis"/>
    <property type="evidence" value="ECO:0007669"/>
    <property type="project" value="TreeGrafter"/>
</dbReference>
<dbReference type="Pfam" id="PF00122">
    <property type="entry name" value="E1-E2_ATPase"/>
    <property type="match status" value="1"/>
</dbReference>
<feature type="transmembrane region" description="Helical" evidence="15">
    <location>
        <begin position="171"/>
        <end position="190"/>
    </location>
</feature>
<dbReference type="Pfam" id="PF00702">
    <property type="entry name" value="Hydrolase"/>
    <property type="match status" value="1"/>
</dbReference>
<dbReference type="PROSITE" id="PS50846">
    <property type="entry name" value="HMA_2"/>
    <property type="match status" value="1"/>
</dbReference>
<dbReference type="NCBIfam" id="TIGR01494">
    <property type="entry name" value="ATPase_P-type"/>
    <property type="match status" value="1"/>
</dbReference>
<dbReference type="KEGG" id="crx:CRECT_1720"/>
<keyword evidence="6 15" id="KW-0812">Transmembrane</keyword>
<evidence type="ECO:0000256" key="9">
    <source>
        <dbReference type="ARBA" id="ARBA00022840"/>
    </source>
</evidence>
<dbReference type="InterPro" id="IPR021993">
    <property type="entry name" value="ATPase-cat-bd"/>
</dbReference>
<dbReference type="NCBIfam" id="TIGR01525">
    <property type="entry name" value="ATPase-IB_hvy"/>
    <property type="match status" value="1"/>
</dbReference>
<dbReference type="Gene3D" id="2.70.150.10">
    <property type="entry name" value="Calcium-transporting ATPase, cytoplasmic transduction domain A"/>
    <property type="match status" value="1"/>
</dbReference>
<dbReference type="CDD" id="cd02079">
    <property type="entry name" value="P-type_ATPase_HM"/>
    <property type="match status" value="1"/>
</dbReference>
<dbReference type="PRINTS" id="PR00943">
    <property type="entry name" value="CUATPASE"/>
</dbReference>
<dbReference type="PROSITE" id="PS00154">
    <property type="entry name" value="ATPASE_E1_E2"/>
    <property type="match status" value="1"/>
</dbReference>
<evidence type="ECO:0000256" key="12">
    <source>
        <dbReference type="ARBA" id="ARBA00022989"/>
    </source>
</evidence>
<evidence type="ECO:0000259" key="16">
    <source>
        <dbReference type="PROSITE" id="PS50846"/>
    </source>
</evidence>
<keyword evidence="12 15" id="KW-1133">Transmembrane helix</keyword>
<evidence type="ECO:0000256" key="11">
    <source>
        <dbReference type="ARBA" id="ARBA00022967"/>
    </source>
</evidence>
<dbReference type="InterPro" id="IPR027256">
    <property type="entry name" value="P-typ_ATPase_IB"/>
</dbReference>
<dbReference type="Gene3D" id="3.30.70.100">
    <property type="match status" value="1"/>
</dbReference>
<evidence type="ECO:0000313" key="17">
    <source>
        <dbReference type="EMBL" id="QCD47352.1"/>
    </source>
</evidence>
<evidence type="ECO:0000256" key="6">
    <source>
        <dbReference type="ARBA" id="ARBA00022692"/>
    </source>
</evidence>
<dbReference type="CDD" id="cd00371">
    <property type="entry name" value="HMA"/>
    <property type="match status" value="1"/>
</dbReference>
<feature type="transmembrane region" description="Helical" evidence="15">
    <location>
        <begin position="754"/>
        <end position="770"/>
    </location>
</feature>
<organism evidence="17 18">
    <name type="scientific">Campylobacter rectus</name>
    <name type="common">Wolinella recta</name>
    <dbReference type="NCBI Taxonomy" id="203"/>
    <lineage>
        <taxon>Bacteria</taxon>
        <taxon>Pseudomonadati</taxon>
        <taxon>Campylobacterota</taxon>
        <taxon>Epsilonproteobacteria</taxon>
        <taxon>Campylobacterales</taxon>
        <taxon>Campylobacteraceae</taxon>
        <taxon>Campylobacter</taxon>
    </lineage>
</organism>
<feature type="transmembrane region" description="Helical" evidence="15">
    <location>
        <begin position="268"/>
        <end position="286"/>
    </location>
</feature>
<evidence type="ECO:0000256" key="13">
    <source>
        <dbReference type="ARBA" id="ARBA00023065"/>
    </source>
</evidence>
<dbReference type="Gene3D" id="3.40.50.1000">
    <property type="entry name" value="HAD superfamily/HAD-like"/>
    <property type="match status" value="1"/>
</dbReference>
<keyword evidence="13" id="KW-0406">Ion transport</keyword>
<feature type="transmembrane region" description="Helical" evidence="15">
    <location>
        <begin position="210"/>
        <end position="232"/>
    </location>
</feature>
<dbReference type="PRINTS" id="PR00119">
    <property type="entry name" value="CATATPASE"/>
</dbReference>
<keyword evidence="8 15" id="KW-0547">Nucleotide-binding</keyword>
<keyword evidence="10" id="KW-0460">Magnesium</keyword>
<evidence type="ECO:0000256" key="4">
    <source>
        <dbReference type="ARBA" id="ARBA00022475"/>
    </source>
</evidence>
<dbReference type="SUPFAM" id="SSF81653">
    <property type="entry name" value="Calcium ATPase, transduction domain A"/>
    <property type="match status" value="1"/>
</dbReference>
<dbReference type="InterPro" id="IPR001757">
    <property type="entry name" value="P_typ_ATPase"/>
</dbReference>
<protein>
    <submittedName>
        <fullName evidence="17">Cytochrome oxidase maturation protein, cbb3-type</fullName>
    </submittedName>
</protein>
<comment type="similarity">
    <text evidence="2 15">Belongs to the cation transport ATPase (P-type) (TC 3.A.3) family. Type IB subfamily.</text>
</comment>
<comment type="subcellular location">
    <subcellularLocation>
        <location evidence="1">Cell membrane</location>
        <topology evidence="1">Multi-pass membrane protein</topology>
    </subcellularLocation>
</comment>
<evidence type="ECO:0000256" key="8">
    <source>
        <dbReference type="ARBA" id="ARBA00022741"/>
    </source>
</evidence>
<dbReference type="GO" id="GO:0043682">
    <property type="term" value="F:P-type divalent copper transporter activity"/>
    <property type="evidence" value="ECO:0007669"/>
    <property type="project" value="TreeGrafter"/>
</dbReference>
<dbReference type="Proteomes" id="UP000502377">
    <property type="component" value="Chromosome"/>
</dbReference>
<dbReference type="InterPro" id="IPR018303">
    <property type="entry name" value="ATPase_P-typ_P_site"/>
</dbReference>
<dbReference type="GO" id="GO:0005507">
    <property type="term" value="F:copper ion binding"/>
    <property type="evidence" value="ECO:0007669"/>
    <property type="project" value="TreeGrafter"/>
</dbReference>
<dbReference type="NCBIfam" id="TIGR01511">
    <property type="entry name" value="ATPase-IB1_Cu"/>
    <property type="match status" value="1"/>
</dbReference>
<proteinExistence type="inferred from homology"/>
<dbReference type="RefSeq" id="WP_002945457.1">
    <property type="nucleotide sequence ID" value="NZ_CP012543.1"/>
</dbReference>
<keyword evidence="14 15" id="KW-0472">Membrane</keyword>
<dbReference type="AlphaFoldDB" id="A0A6G5QP62"/>
<keyword evidence="3" id="KW-0813">Transport</keyword>
<keyword evidence="9 15" id="KW-0067">ATP-binding</keyword>
<dbReference type="InterPro" id="IPR036412">
    <property type="entry name" value="HAD-like_sf"/>
</dbReference>
<evidence type="ECO:0000313" key="18">
    <source>
        <dbReference type="Proteomes" id="UP000502377"/>
    </source>
</evidence>
<evidence type="ECO:0000256" key="3">
    <source>
        <dbReference type="ARBA" id="ARBA00022448"/>
    </source>
</evidence>
<dbReference type="InterPro" id="IPR008250">
    <property type="entry name" value="ATPase_P-typ_transduc_dom_A_sf"/>
</dbReference>
<sequence>MSKFKCAHCRGEFEREALIERGGELFCCEGCAGVYEILNASGLNEFYERLGKTTLNPAWGAKNAAQKSQEDLAAIYQNYVKNENGFSKISLIIEGIHCSACVWLNEKVLFAQKGILEVNINSVNNKALIVWDENEINLAQIFALIHSIGYEPYPYDAQAQEHRLAGQRREFYARLLVGIFCTMNIMWLAVAQYGGYFTGMRQDVRSIINFAEFILATPVLFYTGSGFFRGAWTALKNKTQNMDSLIVTGTLAAYIFSIYAMFSRQGEVYFDSVAMIITFVFIGKYLEILSKKKAADTLDNLNSLNLNSVSVKNGDEIILKSAQEVRAGELVVVRAGERVLLDGVVVSGAASFDLSSLSGESAPAYLSAKDGENEIKSGSVCVDGTLVYEVGAVFSESVLARIINLLETAAAKKPKIQALADAISARFSAAITALALATFAFWFWRTGELSAALIVAISVVVISCPCALGLATPVSTLVALGAGFRRGILFKEARIIESLAKCDTAVFDKTGTLTSGRLKVSKFTHSGKFDASALFSLVSGSDHPISRAVGEYLRANFRDLKLLELKGFENIAARGVRAKFDGINLAGGSEKFMRELGLYNGEAVRETCYFFAADREIAAAFELKESLKDGAKECVDALKNAKMRVAMLTGDNEYAAKRVAEGLGIDETVANALPTDKAAYVERLAQQGRNVLMVGDGINDAAALALSSVAVCMGSGAAVSIAKSDVVLMRDDPVSLAAAVRLARRTYRIVRQNLAFSLVYNAVTIPLAMAGYVAPAVAALSMSLSSVAVVLNAMRARSER</sequence>
<dbReference type="EMBL" id="CP012543">
    <property type="protein sequence ID" value="QCD47352.1"/>
    <property type="molecule type" value="Genomic_DNA"/>
</dbReference>
<dbReference type="InterPro" id="IPR023214">
    <property type="entry name" value="HAD_sf"/>
</dbReference>
<dbReference type="InterPro" id="IPR023298">
    <property type="entry name" value="ATPase_P-typ_TM_dom_sf"/>
</dbReference>
<keyword evidence="11" id="KW-1278">Translocase</keyword>
<dbReference type="Pfam" id="PF00403">
    <property type="entry name" value="HMA"/>
    <property type="match status" value="1"/>
</dbReference>
<keyword evidence="5" id="KW-0597">Phosphoprotein</keyword>
<feature type="transmembrane region" description="Helical" evidence="15">
    <location>
        <begin position="244"/>
        <end position="262"/>
    </location>
</feature>
<evidence type="ECO:0000256" key="5">
    <source>
        <dbReference type="ARBA" id="ARBA00022553"/>
    </source>
</evidence>
<keyword evidence="7 15" id="KW-0479">Metal-binding</keyword>
<dbReference type="InterPro" id="IPR036163">
    <property type="entry name" value="HMA_dom_sf"/>
</dbReference>
<keyword evidence="4 15" id="KW-1003">Cell membrane</keyword>
<name>A0A6G5QP62_CAMRE</name>
<feature type="transmembrane region" description="Helical" evidence="15">
    <location>
        <begin position="423"/>
        <end position="445"/>
    </location>
</feature>
<evidence type="ECO:0000256" key="10">
    <source>
        <dbReference type="ARBA" id="ARBA00022842"/>
    </source>
</evidence>
<evidence type="ECO:0000256" key="1">
    <source>
        <dbReference type="ARBA" id="ARBA00004651"/>
    </source>
</evidence>
<evidence type="ECO:0000256" key="14">
    <source>
        <dbReference type="ARBA" id="ARBA00023136"/>
    </source>
</evidence>
<dbReference type="PANTHER" id="PTHR43520">
    <property type="entry name" value="ATP7, ISOFORM B"/>
    <property type="match status" value="1"/>
</dbReference>
<dbReference type="InterPro" id="IPR059000">
    <property type="entry name" value="ATPase_P-type_domA"/>
</dbReference>
<dbReference type="InterPro" id="IPR023299">
    <property type="entry name" value="ATPase_P-typ_cyto_dom_N"/>
</dbReference>
<dbReference type="SUPFAM" id="SSF55008">
    <property type="entry name" value="HMA, heavy metal-associated domain"/>
    <property type="match status" value="1"/>
</dbReference>